<dbReference type="Proteomes" id="UP000236173">
    <property type="component" value="Unassembled WGS sequence"/>
</dbReference>
<dbReference type="PANTHER" id="PTHR43423:SF1">
    <property type="entry name" value="ABC TRANSPORTER I FAMILY MEMBER 17"/>
    <property type="match status" value="1"/>
</dbReference>
<name>A0A2H5XCB7_9BACT</name>
<evidence type="ECO:0000313" key="4">
    <source>
        <dbReference type="EMBL" id="GBC98829.1"/>
    </source>
</evidence>
<dbReference type="GO" id="GO:0016887">
    <property type="term" value="F:ATP hydrolysis activity"/>
    <property type="evidence" value="ECO:0007669"/>
    <property type="project" value="InterPro"/>
</dbReference>
<evidence type="ECO:0000259" key="3">
    <source>
        <dbReference type="PROSITE" id="PS50893"/>
    </source>
</evidence>
<dbReference type="CDD" id="cd03260">
    <property type="entry name" value="ABC_PstB_phosphate_transporter"/>
    <property type="match status" value="1"/>
</dbReference>
<dbReference type="Pfam" id="PF00005">
    <property type="entry name" value="ABC_tran"/>
    <property type="match status" value="1"/>
</dbReference>
<evidence type="ECO:0000313" key="5">
    <source>
        <dbReference type="Proteomes" id="UP000236173"/>
    </source>
</evidence>
<evidence type="ECO:0000256" key="1">
    <source>
        <dbReference type="ARBA" id="ARBA00022741"/>
    </source>
</evidence>
<keyword evidence="1" id="KW-0547">Nucleotide-binding</keyword>
<dbReference type="PROSITE" id="PS50893">
    <property type="entry name" value="ABC_TRANSPORTER_2"/>
    <property type="match status" value="1"/>
</dbReference>
<dbReference type="AlphaFoldDB" id="A0A2H5XCB7"/>
<keyword evidence="4" id="KW-0378">Hydrolase</keyword>
<protein>
    <submittedName>
        <fullName evidence="4">Phosphate import ATP-binding protein PstB 3</fullName>
        <ecNumber evidence="4">3.6.3.27</ecNumber>
    </submittedName>
</protein>
<dbReference type="GO" id="GO:0005315">
    <property type="term" value="F:phosphate transmembrane transporter activity"/>
    <property type="evidence" value="ECO:0007669"/>
    <property type="project" value="InterPro"/>
</dbReference>
<dbReference type="SMART" id="SM00382">
    <property type="entry name" value="AAA"/>
    <property type="match status" value="1"/>
</dbReference>
<feature type="domain" description="ABC transporter" evidence="3">
    <location>
        <begin position="4"/>
        <end position="245"/>
    </location>
</feature>
<dbReference type="GO" id="GO:0005524">
    <property type="term" value="F:ATP binding"/>
    <property type="evidence" value="ECO:0007669"/>
    <property type="project" value="UniProtKB-KW"/>
</dbReference>
<dbReference type="InterPro" id="IPR003593">
    <property type="entry name" value="AAA+_ATPase"/>
</dbReference>
<dbReference type="GO" id="GO:0016020">
    <property type="term" value="C:membrane"/>
    <property type="evidence" value="ECO:0007669"/>
    <property type="project" value="InterPro"/>
</dbReference>
<keyword evidence="2 4" id="KW-0067">ATP-binding</keyword>
<accession>A0A2H5XCB7</accession>
<dbReference type="EMBL" id="BEHT01000016">
    <property type="protein sequence ID" value="GBC98829.1"/>
    <property type="molecule type" value="Genomic_DNA"/>
</dbReference>
<reference evidence="5" key="1">
    <citation type="submission" date="2017-09" db="EMBL/GenBank/DDBJ databases">
        <title>Metaegenomics of thermophilic ammonia-oxidizing enrichment culture.</title>
        <authorList>
            <person name="Kato S."/>
            <person name="Suzuki K."/>
        </authorList>
    </citation>
    <scope>NUCLEOTIDE SEQUENCE [LARGE SCALE GENOMIC DNA]</scope>
</reference>
<dbReference type="InterPro" id="IPR005670">
    <property type="entry name" value="PstB-like"/>
</dbReference>
<dbReference type="SUPFAM" id="SSF52540">
    <property type="entry name" value="P-loop containing nucleoside triphosphate hydrolases"/>
    <property type="match status" value="1"/>
</dbReference>
<evidence type="ECO:0000256" key="2">
    <source>
        <dbReference type="ARBA" id="ARBA00022840"/>
    </source>
</evidence>
<dbReference type="GO" id="GO:0035435">
    <property type="term" value="P:phosphate ion transmembrane transport"/>
    <property type="evidence" value="ECO:0007669"/>
    <property type="project" value="InterPro"/>
</dbReference>
<sequence length="250" mass="27744">MPHIVVRNLSVAYDGYVALRDVTVEIPDGQITVVLGPSGCGKTTFLRCLNRLIDLTEGAKVTGEVLIDGENILAPDADILRLRKKMGMLQQKPTVLPMSIYDNIAFGAWLHGVRDKRGLDEVVERCLRMVHLWDEVKDRLKAPATQLSIGQQQRLCLARSLAVAPEVLLCDEPTSALDPISAQHIENLFRQLRGTYTLIIVTHTLRQAKRLADYGLFFYMGELVEHGAAADIFSAPRDERTRAFLAGVIG</sequence>
<gene>
    <name evidence="4" type="primary">pstB3_1</name>
    <name evidence="4" type="ORF">HRbin17_01345</name>
</gene>
<proteinExistence type="predicted"/>
<organism evidence="4 5">
    <name type="scientific">Candidatus Fervidibacter japonicus</name>
    <dbReference type="NCBI Taxonomy" id="2035412"/>
    <lineage>
        <taxon>Bacteria</taxon>
        <taxon>Candidatus Fervidibacterota</taxon>
        <taxon>Candidatus Fervidibacter</taxon>
    </lineage>
</organism>
<dbReference type="InterPro" id="IPR027417">
    <property type="entry name" value="P-loop_NTPase"/>
</dbReference>
<dbReference type="InterPro" id="IPR003439">
    <property type="entry name" value="ABC_transporter-like_ATP-bd"/>
</dbReference>
<dbReference type="Gene3D" id="3.40.50.300">
    <property type="entry name" value="P-loop containing nucleotide triphosphate hydrolases"/>
    <property type="match status" value="1"/>
</dbReference>
<comment type="caution">
    <text evidence="4">The sequence shown here is derived from an EMBL/GenBank/DDBJ whole genome shotgun (WGS) entry which is preliminary data.</text>
</comment>
<dbReference type="EC" id="3.6.3.27" evidence="4"/>
<dbReference type="PANTHER" id="PTHR43423">
    <property type="entry name" value="ABC TRANSPORTER I FAMILY MEMBER 17"/>
    <property type="match status" value="1"/>
</dbReference>